<accession>A0A9X1P3P2</accession>
<gene>
    <name evidence="2" type="ORF">LZD57_18080</name>
</gene>
<keyword evidence="3" id="KW-1185">Reference proteome</keyword>
<dbReference type="InterPro" id="IPR036928">
    <property type="entry name" value="AS_sf"/>
</dbReference>
<name>A0A9X1P3P2_9HYPH</name>
<dbReference type="AlphaFoldDB" id="A0A9X1P3P2"/>
<sequence>MPYPAVAVPSAEAGPLAGLRLAVKDLFAVAGYRTSWGCPTKLAMSEAESGTAPAVQALLDAGANFVGKTHTDELAWALYGLNAHFGAPINPAAPDRIPGGSSSGSAAAVAAGLADIGIGTDTGGSVRAPASFCGLWGIRPTHGRASLAGCMELAASFDTAGLFARDAGTLERAAAVLLGPDVADAPAEPRWLMPVDMVARLGPEQRAIYDASFGSLVAEPVSVYPDGGAEALYDGFRVLQSCDAKRSILPFIDATGMPLAAGLDERVAFARGLTEADEAAANAVREPFAAAMDAILGADGVLLAPVVHDAPFRRDAGRAVFDAFRHEAMKLLAVAGMARLPQVVFPAGTLDGAPFGLSLIGPRGSDRRLLEIAGRFFRR</sequence>
<evidence type="ECO:0000313" key="3">
    <source>
        <dbReference type="Proteomes" id="UP001139035"/>
    </source>
</evidence>
<dbReference type="NCBIfam" id="NF006169">
    <property type="entry name" value="PRK08310.1"/>
    <property type="match status" value="1"/>
</dbReference>
<dbReference type="PANTHER" id="PTHR46310:SF7">
    <property type="entry name" value="AMIDASE 1"/>
    <property type="match status" value="1"/>
</dbReference>
<dbReference type="Pfam" id="PF01425">
    <property type="entry name" value="Amidase"/>
    <property type="match status" value="1"/>
</dbReference>
<protein>
    <submittedName>
        <fullName evidence="2">Amidase</fullName>
        <ecNumber evidence="2">3.5.1.4</ecNumber>
    </submittedName>
</protein>
<dbReference type="EC" id="3.5.1.4" evidence="2"/>
<dbReference type="Gene3D" id="3.90.1300.10">
    <property type="entry name" value="Amidase signature (AS) domain"/>
    <property type="match status" value="1"/>
</dbReference>
<evidence type="ECO:0000259" key="1">
    <source>
        <dbReference type="Pfam" id="PF01425"/>
    </source>
</evidence>
<reference evidence="2" key="1">
    <citation type="submission" date="2022-01" db="EMBL/GenBank/DDBJ databases">
        <title>Jiella avicenniae sp. nov., a novel endophytic bacterium isolated from bark of Avicennia marina.</title>
        <authorList>
            <person name="Tuo L."/>
        </authorList>
    </citation>
    <scope>NUCLEOTIDE SEQUENCE</scope>
    <source>
        <strain evidence="2">CBK1P-4</strain>
    </source>
</reference>
<feature type="domain" description="Amidase" evidence="1">
    <location>
        <begin position="11"/>
        <end position="189"/>
    </location>
</feature>
<comment type="caution">
    <text evidence="2">The sequence shown here is derived from an EMBL/GenBank/DDBJ whole genome shotgun (WGS) entry which is preliminary data.</text>
</comment>
<organism evidence="2 3">
    <name type="scientific">Jiella avicenniae</name>
    <dbReference type="NCBI Taxonomy" id="2907202"/>
    <lineage>
        <taxon>Bacteria</taxon>
        <taxon>Pseudomonadati</taxon>
        <taxon>Pseudomonadota</taxon>
        <taxon>Alphaproteobacteria</taxon>
        <taxon>Hyphomicrobiales</taxon>
        <taxon>Aurantimonadaceae</taxon>
        <taxon>Jiella</taxon>
    </lineage>
</organism>
<dbReference type="InterPro" id="IPR023631">
    <property type="entry name" value="Amidase_dom"/>
</dbReference>
<keyword evidence="2" id="KW-0378">Hydrolase</keyword>
<dbReference type="PANTHER" id="PTHR46310">
    <property type="entry name" value="AMIDASE 1"/>
    <property type="match status" value="1"/>
</dbReference>
<proteinExistence type="predicted"/>
<dbReference type="InterPro" id="IPR020556">
    <property type="entry name" value="Amidase_CS"/>
</dbReference>
<dbReference type="GO" id="GO:0004040">
    <property type="term" value="F:amidase activity"/>
    <property type="evidence" value="ECO:0007669"/>
    <property type="project" value="UniProtKB-EC"/>
</dbReference>
<dbReference type="SUPFAM" id="SSF75304">
    <property type="entry name" value="Amidase signature (AS) enzymes"/>
    <property type="match status" value="1"/>
</dbReference>
<evidence type="ECO:0000313" key="2">
    <source>
        <dbReference type="EMBL" id="MCE7029903.1"/>
    </source>
</evidence>
<dbReference type="PROSITE" id="PS00571">
    <property type="entry name" value="AMIDASES"/>
    <property type="match status" value="1"/>
</dbReference>
<dbReference type="EMBL" id="JAJUWU010000019">
    <property type="protein sequence ID" value="MCE7029903.1"/>
    <property type="molecule type" value="Genomic_DNA"/>
</dbReference>
<dbReference type="Proteomes" id="UP001139035">
    <property type="component" value="Unassembled WGS sequence"/>
</dbReference>